<comment type="caution">
    <text evidence="1">The sequence shown here is derived from an EMBL/GenBank/DDBJ whole genome shotgun (WGS) entry which is preliminary data.</text>
</comment>
<dbReference type="EMBL" id="PEYM01000143">
    <property type="protein sequence ID" value="PIS28236.1"/>
    <property type="molecule type" value="Genomic_DNA"/>
</dbReference>
<sequence>MYTRDFLFYFNKTTADWQDFPPREELRAYITLKPEQIDGYFRIFVDLCDYLYAAGVDFTAKAASRLGFLERVDNMVFYIAGYNQLMAEAAIKQFLRVKNIGVGHVPLARPSDQEGLSWANEPDDRQVKIWQEISGSSKQVSYMMFEAIQVVPHLLARISNAHALTGNIQQKRVFSEEADRTKSVLTKISRPTDTW</sequence>
<name>A0A2H0XTG8_UNCSA</name>
<organism evidence="1 2">
    <name type="scientific">Candidatus Saganbacteria bacterium CG08_land_8_20_14_0_20_45_16</name>
    <dbReference type="NCBI Taxonomy" id="2014293"/>
    <lineage>
        <taxon>Bacteria</taxon>
        <taxon>Bacillati</taxon>
        <taxon>Saganbacteria</taxon>
    </lineage>
</organism>
<dbReference type="Proteomes" id="UP000231343">
    <property type="component" value="Unassembled WGS sequence"/>
</dbReference>
<evidence type="ECO:0000313" key="1">
    <source>
        <dbReference type="EMBL" id="PIS28236.1"/>
    </source>
</evidence>
<gene>
    <name evidence="1" type="ORF">COT42_08700</name>
</gene>
<evidence type="ECO:0000313" key="2">
    <source>
        <dbReference type="Proteomes" id="UP000231343"/>
    </source>
</evidence>
<protein>
    <submittedName>
        <fullName evidence="1">Uncharacterized protein</fullName>
    </submittedName>
</protein>
<accession>A0A2H0XTG8</accession>
<dbReference type="AlphaFoldDB" id="A0A2H0XTG8"/>
<proteinExistence type="predicted"/>
<reference evidence="1 2" key="1">
    <citation type="submission" date="2017-09" db="EMBL/GenBank/DDBJ databases">
        <title>Depth-based differentiation of microbial function through sediment-hosted aquifers and enrichment of novel symbionts in the deep terrestrial subsurface.</title>
        <authorList>
            <person name="Probst A.J."/>
            <person name="Ladd B."/>
            <person name="Jarett J.K."/>
            <person name="Geller-Mcgrath D.E."/>
            <person name="Sieber C.M."/>
            <person name="Emerson J.B."/>
            <person name="Anantharaman K."/>
            <person name="Thomas B.C."/>
            <person name="Malmstrom R."/>
            <person name="Stieglmeier M."/>
            <person name="Klingl A."/>
            <person name="Woyke T."/>
            <person name="Ryan C.M."/>
            <person name="Banfield J.F."/>
        </authorList>
    </citation>
    <scope>NUCLEOTIDE SEQUENCE [LARGE SCALE GENOMIC DNA]</scope>
    <source>
        <strain evidence="1">CG08_land_8_20_14_0_20_45_16</strain>
    </source>
</reference>